<reference evidence="2" key="2">
    <citation type="submission" date="2018-08" db="UniProtKB">
        <authorList>
            <consortium name="EnsemblPlants"/>
        </authorList>
    </citation>
    <scope>IDENTIFICATION</scope>
    <source>
        <strain evidence="2">Yugu1</strain>
    </source>
</reference>
<dbReference type="Proteomes" id="UP000004995">
    <property type="component" value="Unassembled WGS sequence"/>
</dbReference>
<dbReference type="OMA" id="PEPRPHC"/>
<accession>K3XLK1</accession>
<organism evidence="2 3">
    <name type="scientific">Setaria italica</name>
    <name type="common">Foxtail millet</name>
    <name type="synonym">Panicum italicum</name>
    <dbReference type="NCBI Taxonomy" id="4555"/>
    <lineage>
        <taxon>Eukaryota</taxon>
        <taxon>Viridiplantae</taxon>
        <taxon>Streptophyta</taxon>
        <taxon>Embryophyta</taxon>
        <taxon>Tracheophyta</taxon>
        <taxon>Spermatophyta</taxon>
        <taxon>Magnoliopsida</taxon>
        <taxon>Liliopsida</taxon>
        <taxon>Poales</taxon>
        <taxon>Poaceae</taxon>
        <taxon>PACMAD clade</taxon>
        <taxon>Panicoideae</taxon>
        <taxon>Panicodae</taxon>
        <taxon>Paniceae</taxon>
        <taxon>Cenchrinae</taxon>
        <taxon>Setaria</taxon>
    </lineage>
</organism>
<protein>
    <submittedName>
        <fullName evidence="2">Uncharacterized protein</fullName>
    </submittedName>
</protein>
<sequence length="232" mass="24742">MTGDGTAQCPALPNRPPTLSLFPAPHLLCPVTAPCPRAHASRATAFAATSPPLLGSAVAPNATVEATIQPFSPANQRTRQRASSSFAIPHGQWPELARAHLMPSPLIRARYDLRQLLASPPSEPPCCLLSLPEHHTSPTTAHRAASRSLAPLPAPEKLPHRRAPHRGAPPSDHPRNLLAPLAAPSRSTVAHKDLLRPASPQSSPEPRPHCRAQGLLVELRRWPPSAVTAFSP</sequence>
<name>K3XLK1_SETIT</name>
<evidence type="ECO:0000313" key="3">
    <source>
        <dbReference type="Proteomes" id="UP000004995"/>
    </source>
</evidence>
<reference evidence="3" key="1">
    <citation type="journal article" date="2012" name="Nat. Biotechnol.">
        <title>Reference genome sequence of the model plant Setaria.</title>
        <authorList>
            <person name="Bennetzen J.L."/>
            <person name="Schmutz J."/>
            <person name="Wang H."/>
            <person name="Percifield R."/>
            <person name="Hawkins J."/>
            <person name="Pontaroli A.C."/>
            <person name="Estep M."/>
            <person name="Feng L."/>
            <person name="Vaughn J.N."/>
            <person name="Grimwood J."/>
            <person name="Jenkins J."/>
            <person name="Barry K."/>
            <person name="Lindquist E."/>
            <person name="Hellsten U."/>
            <person name="Deshpande S."/>
            <person name="Wang X."/>
            <person name="Wu X."/>
            <person name="Mitros T."/>
            <person name="Triplett J."/>
            <person name="Yang X."/>
            <person name="Ye C.Y."/>
            <person name="Mauro-Herrera M."/>
            <person name="Wang L."/>
            <person name="Li P."/>
            <person name="Sharma M."/>
            <person name="Sharma R."/>
            <person name="Ronald P.C."/>
            <person name="Panaud O."/>
            <person name="Kellogg E.A."/>
            <person name="Brutnell T.P."/>
            <person name="Doust A.N."/>
            <person name="Tuskan G.A."/>
            <person name="Rokhsar D."/>
            <person name="Devos K.M."/>
        </authorList>
    </citation>
    <scope>NUCLEOTIDE SEQUENCE [LARGE SCALE GENOMIC DNA]</scope>
    <source>
        <strain evidence="3">cv. Yugu1</strain>
    </source>
</reference>
<dbReference type="EnsemblPlants" id="KQL05712">
    <property type="protein sequence ID" value="KQL05712"/>
    <property type="gene ID" value="SETIT_002774mg"/>
</dbReference>
<dbReference type="Gramene" id="KQL05712">
    <property type="protein sequence ID" value="KQL05712"/>
    <property type="gene ID" value="SETIT_002774mg"/>
</dbReference>
<evidence type="ECO:0000313" key="2">
    <source>
        <dbReference type="EnsemblPlants" id="KQL05712"/>
    </source>
</evidence>
<evidence type="ECO:0000256" key="1">
    <source>
        <dbReference type="SAM" id="MobiDB-lite"/>
    </source>
</evidence>
<dbReference type="InParanoid" id="K3XLK1"/>
<dbReference type="AlphaFoldDB" id="K3XLK1"/>
<dbReference type="HOGENOM" id="CLU_1196611_0_0_1"/>
<dbReference type="EMBL" id="AGNK02003157">
    <property type="status" value="NOT_ANNOTATED_CDS"/>
    <property type="molecule type" value="Genomic_DNA"/>
</dbReference>
<proteinExistence type="predicted"/>
<keyword evidence="3" id="KW-1185">Reference proteome</keyword>
<feature type="region of interest" description="Disordered" evidence="1">
    <location>
        <begin position="130"/>
        <end position="216"/>
    </location>
</feature>